<evidence type="ECO:0000256" key="1">
    <source>
        <dbReference type="SAM" id="Phobius"/>
    </source>
</evidence>
<proteinExistence type="predicted"/>
<evidence type="ECO:0000313" key="3">
    <source>
        <dbReference type="Proteomes" id="UP000295063"/>
    </source>
</evidence>
<keyword evidence="3" id="KW-1185">Reference proteome</keyword>
<dbReference type="InterPro" id="IPR008407">
    <property type="entry name" value="Brnchd-chn_aa_trnsp_AzlD"/>
</dbReference>
<feature type="transmembrane region" description="Helical" evidence="1">
    <location>
        <begin position="6"/>
        <end position="27"/>
    </location>
</feature>
<dbReference type="OrthoDB" id="7870017at2"/>
<gene>
    <name evidence="2" type="ORF">EV210_102146</name>
</gene>
<feature type="transmembrane region" description="Helical" evidence="1">
    <location>
        <begin position="39"/>
        <end position="59"/>
    </location>
</feature>
<evidence type="ECO:0000313" key="2">
    <source>
        <dbReference type="EMBL" id="TCL39236.1"/>
    </source>
</evidence>
<dbReference type="EMBL" id="SLUI01000002">
    <property type="protein sequence ID" value="TCL39236.1"/>
    <property type="molecule type" value="Genomic_DNA"/>
</dbReference>
<organism evidence="2 3">
    <name type="scientific">Anaerospora hongkongensis</name>
    <dbReference type="NCBI Taxonomy" id="244830"/>
    <lineage>
        <taxon>Bacteria</taxon>
        <taxon>Bacillati</taxon>
        <taxon>Bacillota</taxon>
        <taxon>Negativicutes</taxon>
        <taxon>Selenomonadales</taxon>
        <taxon>Sporomusaceae</taxon>
        <taxon>Anaerospora</taxon>
    </lineage>
</organism>
<dbReference type="AlphaFoldDB" id="A0A4R1Q9A8"/>
<sequence length="107" mass="11717">MRNEIMAIIAGMALVTFITRFSCVALLQQTGMPLWLERWLKHIPTAILTALILPALVLPEGRLDLSLHNHYLLAGFAAALAAYKSRSIVVTLLLGMGTMVTLRFLGA</sequence>
<dbReference type="RefSeq" id="WP_132075438.1">
    <property type="nucleotide sequence ID" value="NZ_DALYTA010000003.1"/>
</dbReference>
<keyword evidence="1" id="KW-1133">Transmembrane helix</keyword>
<reference evidence="2 3" key="1">
    <citation type="submission" date="2019-03" db="EMBL/GenBank/DDBJ databases">
        <title>Genomic Encyclopedia of Type Strains, Phase IV (KMG-IV): sequencing the most valuable type-strain genomes for metagenomic binning, comparative biology and taxonomic classification.</title>
        <authorList>
            <person name="Goeker M."/>
        </authorList>
    </citation>
    <scope>NUCLEOTIDE SEQUENCE [LARGE SCALE GENOMIC DNA]</scope>
    <source>
        <strain evidence="2 3">DSM 15969</strain>
    </source>
</reference>
<accession>A0A4R1Q9A8</accession>
<name>A0A4R1Q9A8_9FIRM</name>
<comment type="caution">
    <text evidence="2">The sequence shown here is derived from an EMBL/GenBank/DDBJ whole genome shotgun (WGS) entry which is preliminary data.</text>
</comment>
<dbReference type="Pfam" id="PF05437">
    <property type="entry name" value="AzlD"/>
    <property type="match status" value="1"/>
</dbReference>
<keyword evidence="1" id="KW-0472">Membrane</keyword>
<dbReference type="Proteomes" id="UP000295063">
    <property type="component" value="Unassembled WGS sequence"/>
</dbReference>
<protein>
    <submittedName>
        <fullName evidence="2">Branched-subunit amino acid transport protein</fullName>
    </submittedName>
</protein>
<keyword evidence="1" id="KW-0812">Transmembrane</keyword>